<reference evidence="1 2" key="1">
    <citation type="submission" date="2017-09" db="EMBL/GenBank/DDBJ databases">
        <title>Bacterial strain isolated from the female urinary microbiota.</title>
        <authorList>
            <person name="Thomas-White K."/>
            <person name="Kumar N."/>
            <person name="Forster S."/>
            <person name="Putonti C."/>
            <person name="Lawley T."/>
            <person name="Wolfe A.J."/>
        </authorList>
    </citation>
    <scope>NUCLEOTIDE SEQUENCE [LARGE SCALE GENOMIC DNA]</scope>
    <source>
        <strain evidence="1 2">UMB0204</strain>
    </source>
</reference>
<evidence type="ECO:0000313" key="2">
    <source>
        <dbReference type="Proteomes" id="UP000235658"/>
    </source>
</evidence>
<dbReference type="EMBL" id="PNHP01000002">
    <property type="protein sequence ID" value="PMC81811.1"/>
    <property type="molecule type" value="Genomic_DNA"/>
</dbReference>
<organism evidence="1 2">
    <name type="scientific">Anaerococcus hydrogenalis</name>
    <dbReference type="NCBI Taxonomy" id="33029"/>
    <lineage>
        <taxon>Bacteria</taxon>
        <taxon>Bacillati</taxon>
        <taxon>Bacillota</taxon>
        <taxon>Tissierellia</taxon>
        <taxon>Tissierellales</taxon>
        <taxon>Peptoniphilaceae</taxon>
        <taxon>Anaerococcus</taxon>
    </lineage>
</organism>
<dbReference type="Proteomes" id="UP000235658">
    <property type="component" value="Unassembled WGS sequence"/>
</dbReference>
<accession>A0A2N6UJH6</accession>
<dbReference type="AlphaFoldDB" id="A0A2N6UJH6"/>
<proteinExistence type="predicted"/>
<gene>
    <name evidence="1" type="ORF">CJ192_03415</name>
</gene>
<evidence type="ECO:0000313" key="1">
    <source>
        <dbReference type="EMBL" id="PMC81811.1"/>
    </source>
</evidence>
<dbReference type="GeneID" id="84578226"/>
<sequence length="452" mass="51402">MLKGKSVIELTNVNTNEKETYEDENLVTNAVRDLLSLNPSGLMYPVNKENYYILSDEIFPIANKCYGGILLFEDRLEEDANKYFADASNPITGYASNNVNTTDEKKRGSANLVETMKLENGYKFIWDFSTSQANGKISSLALTHYLGGKHYYGDSQGSCCCEKLNMTQKVSLSYDCLHSYLGIVEYNVKENTIISIWPLKDKSIEILKIDEPISSIGLSDEIIIKSKKNIEKTTIKIDDFYKNIYFGDNCYVNFFDGEDGYYYGFISDNRDNKSYLNRVKIKKDDYSFKIDYWTLDGIEMFNLASYDLRSNSVSKHSVVRNGYLYALEYGQQHIIKININNPADISKIDLYEEYTSSYGQMGKVGDFIFSRHYIVDKNDQATVIKDSNLLSSGAPLINVGVFCVGYDGSGNDLFKELYLHTPYLGTINNLSSPILKTADKTMKITYTLTEEE</sequence>
<name>A0A2N6UJH6_9FIRM</name>
<dbReference type="RefSeq" id="WP_102197775.1">
    <property type="nucleotide sequence ID" value="NZ_PNHP01000002.1"/>
</dbReference>
<protein>
    <submittedName>
        <fullName evidence="1">Uncharacterized protein</fullName>
    </submittedName>
</protein>
<comment type="caution">
    <text evidence="1">The sequence shown here is derived from an EMBL/GenBank/DDBJ whole genome shotgun (WGS) entry which is preliminary data.</text>
</comment>